<sequence>MTALQLPCTIFKTQIMKAKNKKTLYALLLISSALLGVFLWLSIRSVEVVAVHEDGEFSSVLVRNFPFTDRGKISWWLKNKDILKAKYDIPKPANDGFFSIVFWDFGDGYKEEGKYDRRCFDDMKPPKNCIEKNRVFSVSDSKNMGLSFTTHDEIYRMRKNGKIVKDGAD</sequence>
<evidence type="ECO:0000313" key="3">
    <source>
        <dbReference type="Proteomes" id="UP000198515"/>
    </source>
</evidence>
<proteinExistence type="predicted"/>
<gene>
    <name evidence="2" type="ORF">GA0061070_108011</name>
</gene>
<name>A0A1C4GM47_9ENTR</name>
<keyword evidence="3" id="KW-1185">Reference proteome</keyword>
<dbReference type="Proteomes" id="UP000198515">
    <property type="component" value="Unassembled WGS sequence"/>
</dbReference>
<organism evidence="2 3">
    <name type="scientific">Kosakonia oryziphila</name>
    <dbReference type="NCBI Taxonomy" id="1005667"/>
    <lineage>
        <taxon>Bacteria</taxon>
        <taxon>Pseudomonadati</taxon>
        <taxon>Pseudomonadota</taxon>
        <taxon>Gammaproteobacteria</taxon>
        <taxon>Enterobacterales</taxon>
        <taxon>Enterobacteriaceae</taxon>
        <taxon>Kosakonia</taxon>
    </lineage>
</organism>
<feature type="transmembrane region" description="Helical" evidence="1">
    <location>
        <begin position="24"/>
        <end position="43"/>
    </location>
</feature>
<dbReference type="InterPro" id="IPR010351">
    <property type="entry name" value="DUF943"/>
</dbReference>
<dbReference type="AlphaFoldDB" id="A0A1C4GM47"/>
<keyword evidence="1" id="KW-0812">Transmembrane</keyword>
<dbReference type="Pfam" id="PF06092">
    <property type="entry name" value="DUF943"/>
    <property type="match status" value="1"/>
</dbReference>
<dbReference type="EMBL" id="FMBC01000080">
    <property type="protein sequence ID" value="SCC68925.1"/>
    <property type="molecule type" value="Genomic_DNA"/>
</dbReference>
<protein>
    <submittedName>
        <fullName evidence="2">Putative membrane protein</fullName>
    </submittedName>
</protein>
<keyword evidence="1" id="KW-1133">Transmembrane helix</keyword>
<keyword evidence="1" id="KW-0472">Membrane</keyword>
<evidence type="ECO:0000256" key="1">
    <source>
        <dbReference type="SAM" id="Phobius"/>
    </source>
</evidence>
<evidence type="ECO:0000313" key="2">
    <source>
        <dbReference type="EMBL" id="SCC68925.1"/>
    </source>
</evidence>
<reference evidence="3" key="1">
    <citation type="submission" date="2016-08" db="EMBL/GenBank/DDBJ databases">
        <authorList>
            <person name="Varghese N."/>
            <person name="Submissions Spin"/>
        </authorList>
    </citation>
    <scope>NUCLEOTIDE SEQUENCE [LARGE SCALE GENOMIC DNA]</scope>
    <source>
        <strain evidence="3">REICA_142</strain>
    </source>
</reference>
<accession>A0A1C4GM47</accession>